<evidence type="ECO:0000313" key="5">
    <source>
        <dbReference type="EMBL" id="PRP81625.1"/>
    </source>
</evidence>
<organism evidence="5 6">
    <name type="scientific">Planoprotostelium fungivorum</name>
    <dbReference type="NCBI Taxonomy" id="1890364"/>
    <lineage>
        <taxon>Eukaryota</taxon>
        <taxon>Amoebozoa</taxon>
        <taxon>Evosea</taxon>
        <taxon>Variosea</taxon>
        <taxon>Cavosteliida</taxon>
        <taxon>Cavosteliaceae</taxon>
        <taxon>Planoprotostelium</taxon>
    </lineage>
</organism>
<dbReference type="InterPro" id="IPR036770">
    <property type="entry name" value="Ankyrin_rpt-contain_sf"/>
</dbReference>
<dbReference type="SMART" id="SM00225">
    <property type="entry name" value="BTB"/>
    <property type="match status" value="2"/>
</dbReference>
<accession>A0A2P6NCF7</accession>
<dbReference type="PANTHER" id="PTHR24198:SF165">
    <property type="entry name" value="ANKYRIN REPEAT-CONTAINING PROTEIN-RELATED"/>
    <property type="match status" value="1"/>
</dbReference>
<dbReference type="SUPFAM" id="SSF54695">
    <property type="entry name" value="POZ domain"/>
    <property type="match status" value="2"/>
</dbReference>
<comment type="caution">
    <text evidence="5">The sequence shown here is derived from an EMBL/GenBank/DDBJ whole genome shotgun (WGS) entry which is preliminary data.</text>
</comment>
<name>A0A2P6NCF7_9EUKA</name>
<gene>
    <name evidence="5" type="ORF">PROFUN_01132</name>
</gene>
<dbReference type="InParanoid" id="A0A2P6NCF7"/>
<dbReference type="STRING" id="1890364.A0A2P6NCF7"/>
<dbReference type="PANTHER" id="PTHR24198">
    <property type="entry name" value="ANKYRIN REPEAT AND PROTEIN KINASE DOMAIN-CONTAINING PROTEIN"/>
    <property type="match status" value="1"/>
</dbReference>
<dbReference type="Gene3D" id="3.30.710.10">
    <property type="entry name" value="Potassium Channel Kv1.1, Chain A"/>
    <property type="match status" value="2"/>
</dbReference>
<feature type="repeat" description="ANK" evidence="3">
    <location>
        <begin position="47"/>
        <end position="79"/>
    </location>
</feature>
<dbReference type="CDD" id="cd14733">
    <property type="entry name" value="BACK"/>
    <property type="match status" value="1"/>
</dbReference>
<evidence type="ECO:0000256" key="2">
    <source>
        <dbReference type="ARBA" id="ARBA00023043"/>
    </source>
</evidence>
<dbReference type="SUPFAM" id="SSF48403">
    <property type="entry name" value="Ankyrin repeat"/>
    <property type="match status" value="1"/>
</dbReference>
<feature type="repeat" description="ANK" evidence="3">
    <location>
        <begin position="179"/>
        <end position="205"/>
    </location>
</feature>
<proteinExistence type="predicted"/>
<keyword evidence="2 3" id="KW-0040">ANK repeat</keyword>
<dbReference type="Pfam" id="PF00651">
    <property type="entry name" value="BTB"/>
    <property type="match status" value="2"/>
</dbReference>
<dbReference type="InterPro" id="IPR002110">
    <property type="entry name" value="Ankyrin_rpt"/>
</dbReference>
<feature type="repeat" description="ANK" evidence="3">
    <location>
        <begin position="112"/>
        <end position="138"/>
    </location>
</feature>
<evidence type="ECO:0000259" key="4">
    <source>
        <dbReference type="PROSITE" id="PS50097"/>
    </source>
</evidence>
<evidence type="ECO:0000256" key="3">
    <source>
        <dbReference type="PROSITE-ProRule" id="PRU00023"/>
    </source>
</evidence>
<keyword evidence="1" id="KW-0677">Repeat</keyword>
<dbReference type="PROSITE" id="PS50097">
    <property type="entry name" value="BTB"/>
    <property type="match status" value="1"/>
</dbReference>
<dbReference type="AlphaFoldDB" id="A0A2P6NCF7"/>
<dbReference type="InterPro" id="IPR011333">
    <property type="entry name" value="SKP1/BTB/POZ_sf"/>
</dbReference>
<dbReference type="PROSITE" id="PS50088">
    <property type="entry name" value="ANK_REPEAT"/>
    <property type="match status" value="5"/>
</dbReference>
<dbReference type="PROSITE" id="PS50297">
    <property type="entry name" value="ANK_REP_REGION"/>
    <property type="match status" value="5"/>
</dbReference>
<dbReference type="OrthoDB" id="19771at2759"/>
<reference evidence="5 6" key="1">
    <citation type="journal article" date="2018" name="Genome Biol. Evol.">
        <title>Multiple Roots of Fruiting Body Formation in Amoebozoa.</title>
        <authorList>
            <person name="Hillmann F."/>
            <person name="Forbes G."/>
            <person name="Novohradska S."/>
            <person name="Ferling I."/>
            <person name="Riege K."/>
            <person name="Groth M."/>
            <person name="Westermann M."/>
            <person name="Marz M."/>
            <person name="Spaller T."/>
            <person name="Winckler T."/>
            <person name="Schaap P."/>
            <person name="Glockner G."/>
        </authorList>
    </citation>
    <scope>NUCLEOTIDE SEQUENCE [LARGE SCALE GENOMIC DNA]</scope>
    <source>
        <strain evidence="5 6">Jena</strain>
    </source>
</reference>
<dbReference type="Pfam" id="PF12796">
    <property type="entry name" value="Ank_2"/>
    <property type="match status" value="1"/>
</dbReference>
<protein>
    <submittedName>
        <fullName evidence="5">Serine/threonine-protein phosphatase 6 regulatory ankyrin repeat subunit A-like protein</fullName>
    </submittedName>
</protein>
<dbReference type="Pfam" id="PF00023">
    <property type="entry name" value="Ank"/>
    <property type="match status" value="2"/>
</dbReference>
<dbReference type="InterPro" id="IPR000210">
    <property type="entry name" value="BTB/POZ_dom"/>
</dbReference>
<dbReference type="Proteomes" id="UP000241769">
    <property type="component" value="Unassembled WGS sequence"/>
</dbReference>
<evidence type="ECO:0000256" key="1">
    <source>
        <dbReference type="ARBA" id="ARBA00022737"/>
    </source>
</evidence>
<keyword evidence="6" id="KW-1185">Reference proteome</keyword>
<feature type="repeat" description="ANK" evidence="3">
    <location>
        <begin position="146"/>
        <end position="178"/>
    </location>
</feature>
<evidence type="ECO:0000313" key="6">
    <source>
        <dbReference type="Proteomes" id="UP000241769"/>
    </source>
</evidence>
<dbReference type="Gene3D" id="1.25.40.20">
    <property type="entry name" value="Ankyrin repeat-containing domain"/>
    <property type="match status" value="3"/>
</dbReference>
<sequence>MTAPAGGPHSPWQFDRVQWMKLAEEQNQSHPWVTSVRSVTQINEKQRGVTPLFLACQRKYPTMIHYLLQAGADPNIGDTLSFLFVSPIVSAPIISDPMMTASVLLTDFTECKGVTPLYLCCLYGEDESVKYLLDYGANHSALCTSREIAPLHLAASKGIVSISKMLIDAGADVNIFSSRYGTPLHVAVSKNHQFILKLLLDHGASRSINVVRTEDGDGPLHSACRAGLVDIVKTLTAEGTINPYLKDTAEGNTALHIACTLNQMSIALHLNSKFPELIHTKNDADRQTPLFYANETLRKAIKASLVTRMQGSALAVNNKTFSDVRYVMNGGETIYGHKSILSLRCRKLMPPDDKPVHINNADSATFLALMTYVYTDRVPTDRSVAAKLIPLSDTYSLLRLKKLCVDATTNIPVIVPESTFNKDMQVGVDNREFSDVTFQVEGKHIHCHRAILMQHEYFRALLGGGNSRLREAEQSEITISEVSYEVFKALIHYCYTWDVIGLEADYVIELFQQANLFLLDGLRHVCEGYITKLIALDTVCQLAALADNYKSLFLGEACFDFMIYHYIYLKETPEYQELSKDLQLSLETYMNKRSNPTPVPKALAKDTNYSLL</sequence>
<dbReference type="SMART" id="SM00248">
    <property type="entry name" value="ANK"/>
    <property type="match status" value="6"/>
</dbReference>
<feature type="domain" description="BTB" evidence="4">
    <location>
        <begin position="434"/>
        <end position="499"/>
    </location>
</feature>
<dbReference type="EMBL" id="MDYQ01000121">
    <property type="protein sequence ID" value="PRP81625.1"/>
    <property type="molecule type" value="Genomic_DNA"/>
</dbReference>
<feature type="repeat" description="ANK" evidence="3">
    <location>
        <begin position="215"/>
        <end position="239"/>
    </location>
</feature>